<dbReference type="PANTHER" id="PTHR30570:SF1">
    <property type="entry name" value="PHOSPHATE-BINDING PROTEIN PSTS"/>
    <property type="match status" value="1"/>
</dbReference>
<sequence length="272" mass="29936">MTQKWAEEFMKENSDVRIDISAGGAGKGMTDVLNGMVDMAMFSRSVSAEEEQQGAWKISVAKDVVLPTINAGNPVYAELMKRGLTKDEFRKIYITQEITNWSQLKLKNGGGISLFTRSDACGASEMWAKFMGGAQEDLKGVGVFGDPGIADAVKNDPKGVGFNNIIYAYDFKSGKIQEGIGIIPIDINENGQIDPEEDLYSDMKLLTAAIRDGKFPEPPARPLYFICKGKPTNALVVAFLKYILTTGQQWVEESGYVKLPESVIKEEQKKLD</sequence>
<dbReference type="EMBL" id="VSSQ01002754">
    <property type="protein sequence ID" value="MPM17206.1"/>
    <property type="molecule type" value="Genomic_DNA"/>
</dbReference>
<reference evidence="3" key="1">
    <citation type="submission" date="2019-08" db="EMBL/GenBank/DDBJ databases">
        <authorList>
            <person name="Kucharzyk K."/>
            <person name="Murdoch R.W."/>
            <person name="Higgins S."/>
            <person name="Loffler F."/>
        </authorList>
    </citation>
    <scope>NUCLEOTIDE SEQUENCE</scope>
</reference>
<dbReference type="AlphaFoldDB" id="A0A644XLY8"/>
<protein>
    <recommendedName>
        <fullName evidence="2">PBP domain-containing protein</fullName>
    </recommendedName>
</protein>
<keyword evidence="1" id="KW-0732">Signal</keyword>
<organism evidence="3">
    <name type="scientific">bioreactor metagenome</name>
    <dbReference type="NCBI Taxonomy" id="1076179"/>
    <lineage>
        <taxon>unclassified sequences</taxon>
        <taxon>metagenomes</taxon>
        <taxon>ecological metagenomes</taxon>
    </lineage>
</organism>
<name>A0A644XLY8_9ZZZZ</name>
<dbReference type="SUPFAM" id="SSF53850">
    <property type="entry name" value="Periplasmic binding protein-like II"/>
    <property type="match status" value="1"/>
</dbReference>
<dbReference type="PANTHER" id="PTHR30570">
    <property type="entry name" value="PERIPLASMIC PHOSPHATE BINDING COMPONENT OF PHOSPHATE ABC TRANSPORTER"/>
    <property type="match status" value="1"/>
</dbReference>
<evidence type="ECO:0000256" key="1">
    <source>
        <dbReference type="ARBA" id="ARBA00022729"/>
    </source>
</evidence>
<dbReference type="InterPro" id="IPR024370">
    <property type="entry name" value="PBP_domain"/>
</dbReference>
<comment type="caution">
    <text evidence="3">The sequence shown here is derived from an EMBL/GenBank/DDBJ whole genome shotgun (WGS) entry which is preliminary data.</text>
</comment>
<gene>
    <name evidence="3" type="ORF">SDC9_63594</name>
</gene>
<evidence type="ECO:0000313" key="3">
    <source>
        <dbReference type="EMBL" id="MPM17206.1"/>
    </source>
</evidence>
<proteinExistence type="predicted"/>
<accession>A0A644XLY8</accession>
<dbReference type="InterPro" id="IPR050811">
    <property type="entry name" value="Phosphate_ABC_transporter"/>
</dbReference>
<evidence type="ECO:0000259" key="2">
    <source>
        <dbReference type="Pfam" id="PF12849"/>
    </source>
</evidence>
<dbReference type="Pfam" id="PF12849">
    <property type="entry name" value="PBP_like_2"/>
    <property type="match status" value="1"/>
</dbReference>
<dbReference type="Gene3D" id="3.40.190.10">
    <property type="entry name" value="Periplasmic binding protein-like II"/>
    <property type="match status" value="2"/>
</dbReference>
<feature type="domain" description="PBP" evidence="2">
    <location>
        <begin position="2"/>
        <end position="244"/>
    </location>
</feature>